<accession>A0ABM1E8S2</accession>
<dbReference type="Gene3D" id="3.40.710.10">
    <property type="entry name" value="DD-peptidase/beta-lactamase superfamily"/>
    <property type="match status" value="1"/>
</dbReference>
<name>A0ABM1E8S2_PRICU</name>
<proteinExistence type="predicted"/>
<gene>
    <name evidence="2" type="primary">LOC106809871</name>
</gene>
<reference evidence="2" key="1">
    <citation type="submission" date="2025-08" db="UniProtKB">
        <authorList>
            <consortium name="RefSeq"/>
        </authorList>
    </citation>
    <scope>IDENTIFICATION</scope>
</reference>
<dbReference type="PANTHER" id="PTHR43319">
    <property type="entry name" value="BETA-LACTAMASE-RELATED"/>
    <property type="match status" value="1"/>
</dbReference>
<dbReference type="Proteomes" id="UP000695022">
    <property type="component" value="Unplaced"/>
</dbReference>
<evidence type="ECO:0000313" key="1">
    <source>
        <dbReference type="Proteomes" id="UP000695022"/>
    </source>
</evidence>
<dbReference type="PANTHER" id="PTHR43319:SF3">
    <property type="entry name" value="BETA-LACTAMASE-RELATED DOMAIN-CONTAINING PROTEIN"/>
    <property type="match status" value="1"/>
</dbReference>
<dbReference type="InterPro" id="IPR052907">
    <property type="entry name" value="Beta-lactamase/esterase"/>
</dbReference>
<protein>
    <submittedName>
        <fullName evidence="2">Uncharacterized protein LOC106809871</fullName>
    </submittedName>
</protein>
<evidence type="ECO:0000313" key="2">
    <source>
        <dbReference type="RefSeq" id="XP_014668593.1"/>
    </source>
</evidence>
<sequence>MEIPSANGIGTSTALAKLYSILATTGELDGQVLLKPDTITKMREQVTSGKDVVMGDYVASQFTAGGFFTGCEWVNSDGRPLFGTYDLEGRGCQTTLADREGELAFCYLTNGHKFDPEDHRASDLVTAAYMCTDKLEVEM</sequence>
<dbReference type="InterPro" id="IPR012338">
    <property type="entry name" value="Beta-lactam/transpept-like"/>
</dbReference>
<organism evidence="1 2">
    <name type="scientific">Priapulus caudatus</name>
    <name type="common">Priapulid worm</name>
    <dbReference type="NCBI Taxonomy" id="37621"/>
    <lineage>
        <taxon>Eukaryota</taxon>
        <taxon>Metazoa</taxon>
        <taxon>Ecdysozoa</taxon>
        <taxon>Scalidophora</taxon>
        <taxon>Priapulida</taxon>
        <taxon>Priapulimorpha</taxon>
        <taxon>Priapulimorphida</taxon>
        <taxon>Priapulidae</taxon>
        <taxon>Priapulus</taxon>
    </lineage>
</organism>
<dbReference type="GeneID" id="106809871"/>
<dbReference type="SUPFAM" id="SSF56601">
    <property type="entry name" value="beta-lactamase/transpeptidase-like"/>
    <property type="match status" value="1"/>
</dbReference>
<keyword evidence="1" id="KW-1185">Reference proteome</keyword>
<dbReference type="RefSeq" id="XP_014668593.1">
    <property type="nucleotide sequence ID" value="XM_014813107.1"/>
</dbReference>